<comment type="caution">
    <text evidence="1">The sequence shown here is derived from an EMBL/GenBank/DDBJ whole genome shotgun (WGS) entry which is preliminary data.</text>
</comment>
<dbReference type="AlphaFoldDB" id="A0A3M6TEM6"/>
<reference evidence="1 2" key="1">
    <citation type="journal article" date="2018" name="Sci. Rep.">
        <title>Comparative analysis of the Pocillopora damicornis genome highlights role of immune system in coral evolution.</title>
        <authorList>
            <person name="Cunning R."/>
            <person name="Bay R.A."/>
            <person name="Gillette P."/>
            <person name="Baker A.C."/>
            <person name="Traylor-Knowles N."/>
        </authorList>
    </citation>
    <scope>NUCLEOTIDE SEQUENCE [LARGE SCALE GENOMIC DNA]</scope>
    <source>
        <strain evidence="1">RSMAS</strain>
        <tissue evidence="1">Whole animal</tissue>
    </source>
</reference>
<dbReference type="Proteomes" id="UP000275408">
    <property type="component" value="Unassembled WGS sequence"/>
</dbReference>
<name>A0A3M6TEM6_POCDA</name>
<proteinExistence type="predicted"/>
<evidence type="ECO:0000313" key="1">
    <source>
        <dbReference type="EMBL" id="RMX39832.1"/>
    </source>
</evidence>
<protein>
    <submittedName>
        <fullName evidence="1">Uncharacterized protein</fullName>
    </submittedName>
</protein>
<gene>
    <name evidence="1" type="ORF">pdam_00023348</name>
</gene>
<sequence>MSATAILLVWFGKTASNEIRLDDLKKEAKSMGMTFLRNKDKNTYLRAVASFLVQNKKVSIAAGVAFDKMEISLISDLTLNVSYNFEKGEVFFKETLNRRRKRDREPSRIPPKRILKVLDKKNIEKSTFRILFRGIRDGSLSLFLLRFKNG</sequence>
<dbReference type="OrthoDB" id="5990118at2759"/>
<evidence type="ECO:0000313" key="2">
    <source>
        <dbReference type="Proteomes" id="UP000275408"/>
    </source>
</evidence>
<dbReference type="EMBL" id="RCHS01003772">
    <property type="protein sequence ID" value="RMX39832.1"/>
    <property type="molecule type" value="Genomic_DNA"/>
</dbReference>
<organism evidence="1 2">
    <name type="scientific">Pocillopora damicornis</name>
    <name type="common">Cauliflower coral</name>
    <name type="synonym">Millepora damicornis</name>
    <dbReference type="NCBI Taxonomy" id="46731"/>
    <lineage>
        <taxon>Eukaryota</taxon>
        <taxon>Metazoa</taxon>
        <taxon>Cnidaria</taxon>
        <taxon>Anthozoa</taxon>
        <taxon>Hexacorallia</taxon>
        <taxon>Scleractinia</taxon>
        <taxon>Astrocoeniina</taxon>
        <taxon>Pocilloporidae</taxon>
        <taxon>Pocillopora</taxon>
    </lineage>
</organism>
<accession>A0A3M6TEM6</accession>
<keyword evidence="2" id="KW-1185">Reference proteome</keyword>